<reference evidence="4" key="1">
    <citation type="submission" date="2017-03" db="EMBL/GenBank/DDBJ databases">
        <authorList>
            <person name="Sharma R."/>
            <person name="Thines M."/>
        </authorList>
    </citation>
    <scope>NUCLEOTIDE SEQUENCE [LARGE SCALE GENOMIC DNA]</scope>
</reference>
<dbReference type="InterPro" id="IPR014756">
    <property type="entry name" value="Ig_E-set"/>
</dbReference>
<dbReference type="CDD" id="cd02859">
    <property type="entry name" value="E_set_AMPKbeta_like_N"/>
    <property type="match status" value="1"/>
</dbReference>
<dbReference type="InterPro" id="IPR032640">
    <property type="entry name" value="AMPK1_CBM"/>
</dbReference>
<evidence type="ECO:0000313" key="3">
    <source>
        <dbReference type="EMBL" id="SLM39927.1"/>
    </source>
</evidence>
<organism evidence="3 4">
    <name type="scientific">Lasallia pustulata</name>
    <dbReference type="NCBI Taxonomy" id="136370"/>
    <lineage>
        <taxon>Eukaryota</taxon>
        <taxon>Fungi</taxon>
        <taxon>Dikarya</taxon>
        <taxon>Ascomycota</taxon>
        <taxon>Pezizomycotina</taxon>
        <taxon>Lecanoromycetes</taxon>
        <taxon>OSLEUM clade</taxon>
        <taxon>Umbilicariomycetidae</taxon>
        <taxon>Umbilicariales</taxon>
        <taxon>Umbilicariaceae</taxon>
        <taxon>Lasallia</taxon>
    </lineage>
</organism>
<dbReference type="SUPFAM" id="SSF81296">
    <property type="entry name" value="E set domains"/>
    <property type="match status" value="1"/>
</dbReference>
<evidence type="ECO:0000256" key="1">
    <source>
        <dbReference type="SAM" id="MobiDB-lite"/>
    </source>
</evidence>
<feature type="compositionally biased region" description="Polar residues" evidence="1">
    <location>
        <begin position="122"/>
        <end position="133"/>
    </location>
</feature>
<name>A0A1W5D9V4_9LECA</name>
<feature type="region of interest" description="Disordered" evidence="1">
    <location>
        <begin position="103"/>
        <end position="150"/>
    </location>
</feature>
<evidence type="ECO:0000313" key="4">
    <source>
        <dbReference type="Proteomes" id="UP000192927"/>
    </source>
</evidence>
<sequence>MTTPNIRPITITYKHPGARPPVYVAGSFTTPAWEPQELKAVPVSEGDDPEYVFSKQFDVAVGDWQYKFRLGEGDWWACDENTDITTDKAGNQNNVLVVKPQPKPKAHEDKQYHGRPHPVSRGSGQAWDSTGSSRIHDDATEDRTDQAVGHSHNKKHCNLISHHTPNCSAHGVSSDSKCICNPPPTPSEVITSKEKSPAIKLPYSTVRTKDKSQRGSVEKNTQLPAIPVEAASSTISTKSPVIEIGEVIDREDDTPTSGADTSDMDGITKTGNGEISAAHAESIIEVLMSIPDVDTAPKGTTTEEPMANSEPAIVQSTSHDLCPLFPHERLTRDDPSEAHHTRRKSSMSRAEEGRHQSPEYPQLEVFPSGTGPILKRIATTKSQLDADETTDETLSAEEDIRVTELVNSPTFSHERCPAEQSILYRVRTPSPSPLPPSISPTLSYGRKHPDMDVISEQEDMFSSDEDWLVAKDLHEGTLKSNVHKVHDLAGVDGCADLQPIEEEHAMDAIIPTRTSVSLY</sequence>
<evidence type="ECO:0000259" key="2">
    <source>
        <dbReference type="Pfam" id="PF16561"/>
    </source>
</evidence>
<dbReference type="AlphaFoldDB" id="A0A1W5D9V4"/>
<feature type="domain" description="AMP-activated protein kinase glycogen-binding" evidence="2">
    <location>
        <begin position="8"/>
        <end position="101"/>
    </location>
</feature>
<accession>A0A1W5D9V4</accession>
<dbReference type="InterPro" id="IPR013783">
    <property type="entry name" value="Ig-like_fold"/>
</dbReference>
<dbReference type="Proteomes" id="UP000192927">
    <property type="component" value="Unassembled WGS sequence"/>
</dbReference>
<feature type="region of interest" description="Disordered" evidence="1">
    <location>
        <begin position="248"/>
        <end position="271"/>
    </location>
</feature>
<proteinExistence type="predicted"/>
<dbReference type="Gene3D" id="2.60.40.10">
    <property type="entry name" value="Immunoglobulins"/>
    <property type="match status" value="1"/>
</dbReference>
<feature type="compositionally biased region" description="Basic and acidic residues" evidence="1">
    <location>
        <begin position="134"/>
        <end position="145"/>
    </location>
</feature>
<keyword evidence="4" id="KW-1185">Reference proteome</keyword>
<dbReference type="EMBL" id="FWEW01003601">
    <property type="protein sequence ID" value="SLM39927.1"/>
    <property type="molecule type" value="Genomic_DNA"/>
</dbReference>
<feature type="compositionally biased region" description="Basic and acidic residues" evidence="1">
    <location>
        <begin position="327"/>
        <end position="339"/>
    </location>
</feature>
<feature type="region of interest" description="Disordered" evidence="1">
    <location>
        <begin position="327"/>
        <end position="368"/>
    </location>
</feature>
<dbReference type="Pfam" id="PF16561">
    <property type="entry name" value="AMPK1_CBM"/>
    <property type="match status" value="1"/>
</dbReference>
<feature type="region of interest" description="Disordered" evidence="1">
    <location>
        <begin position="427"/>
        <end position="446"/>
    </location>
</feature>
<protein>
    <submittedName>
        <fullName evidence="3">Immunoglobulin E-set</fullName>
    </submittedName>
</protein>